<evidence type="ECO:0000256" key="1">
    <source>
        <dbReference type="SAM" id="Phobius"/>
    </source>
</evidence>
<keyword evidence="1" id="KW-0472">Membrane</keyword>
<dbReference type="AlphaFoldDB" id="A0A0E9XMC5"/>
<protein>
    <submittedName>
        <fullName evidence="2">Uncharacterized protein</fullName>
    </submittedName>
</protein>
<keyword evidence="1" id="KW-1133">Transmembrane helix</keyword>
<proteinExistence type="predicted"/>
<reference evidence="2" key="2">
    <citation type="journal article" date="2015" name="Fish Shellfish Immunol.">
        <title>Early steps in the European eel (Anguilla anguilla)-Vibrio vulnificus interaction in the gills: Role of the RtxA13 toxin.</title>
        <authorList>
            <person name="Callol A."/>
            <person name="Pajuelo D."/>
            <person name="Ebbesson L."/>
            <person name="Teles M."/>
            <person name="MacKenzie S."/>
            <person name="Amaro C."/>
        </authorList>
    </citation>
    <scope>NUCLEOTIDE SEQUENCE</scope>
</reference>
<evidence type="ECO:0000313" key="2">
    <source>
        <dbReference type="EMBL" id="JAI02849.1"/>
    </source>
</evidence>
<feature type="transmembrane region" description="Helical" evidence="1">
    <location>
        <begin position="12"/>
        <end position="32"/>
    </location>
</feature>
<accession>A0A0E9XMC5</accession>
<organism evidence="2">
    <name type="scientific">Anguilla anguilla</name>
    <name type="common">European freshwater eel</name>
    <name type="synonym">Muraena anguilla</name>
    <dbReference type="NCBI Taxonomy" id="7936"/>
    <lineage>
        <taxon>Eukaryota</taxon>
        <taxon>Metazoa</taxon>
        <taxon>Chordata</taxon>
        <taxon>Craniata</taxon>
        <taxon>Vertebrata</taxon>
        <taxon>Euteleostomi</taxon>
        <taxon>Actinopterygii</taxon>
        <taxon>Neopterygii</taxon>
        <taxon>Teleostei</taxon>
        <taxon>Anguilliformes</taxon>
        <taxon>Anguillidae</taxon>
        <taxon>Anguilla</taxon>
    </lineage>
</organism>
<dbReference type="EMBL" id="GBXM01005729">
    <property type="protein sequence ID" value="JAI02849.1"/>
    <property type="molecule type" value="Transcribed_RNA"/>
</dbReference>
<keyword evidence="1" id="KW-0812">Transmembrane</keyword>
<name>A0A0E9XMC5_ANGAN</name>
<reference evidence="2" key="1">
    <citation type="submission" date="2014-11" db="EMBL/GenBank/DDBJ databases">
        <authorList>
            <person name="Amaro Gonzalez C."/>
        </authorList>
    </citation>
    <scope>NUCLEOTIDE SEQUENCE</scope>
</reference>
<sequence length="33" mass="3785">MNFFVSRMFVLLFYSCRNLAICTVISVGNLVLL</sequence>